<dbReference type="KEGG" id="sgn:SGRA_2625"/>
<sequence>MGIIFKMGLGLVFFGESGRQQKFYGKQRKGKNNSFNS</sequence>
<organism evidence="1 2">
    <name type="scientific">Saprospira grandis (strain Lewin)</name>
    <dbReference type="NCBI Taxonomy" id="984262"/>
    <lineage>
        <taxon>Bacteria</taxon>
        <taxon>Pseudomonadati</taxon>
        <taxon>Bacteroidota</taxon>
        <taxon>Saprospiria</taxon>
        <taxon>Saprospirales</taxon>
        <taxon>Saprospiraceae</taxon>
        <taxon>Saprospira</taxon>
    </lineage>
</organism>
<protein>
    <submittedName>
        <fullName evidence="1">Uncharacterized protein</fullName>
    </submittedName>
</protein>
<accession>H6L825</accession>
<dbReference type="STRING" id="984262.SGRA_2625"/>
<name>H6L825_SAPGL</name>
<proteinExistence type="predicted"/>
<evidence type="ECO:0000313" key="2">
    <source>
        <dbReference type="Proteomes" id="UP000007519"/>
    </source>
</evidence>
<evidence type="ECO:0000313" key="1">
    <source>
        <dbReference type="EMBL" id="AFC25353.1"/>
    </source>
</evidence>
<dbReference type="EMBL" id="CP002831">
    <property type="protein sequence ID" value="AFC25353.1"/>
    <property type="molecule type" value="Genomic_DNA"/>
</dbReference>
<reference evidence="1 2" key="1">
    <citation type="journal article" date="2012" name="Stand. Genomic Sci.">
        <title>Complete genome sequencing and analysis of Saprospira grandis str. Lewin, a predatory marine bacterium.</title>
        <authorList>
            <person name="Saw J.H."/>
            <person name="Yuryev A."/>
            <person name="Kanbe M."/>
            <person name="Hou S."/>
            <person name="Young A.G."/>
            <person name="Aizawa S."/>
            <person name="Alam M."/>
        </authorList>
    </citation>
    <scope>NUCLEOTIDE SEQUENCE [LARGE SCALE GENOMIC DNA]</scope>
    <source>
        <strain evidence="1 2">Lewin</strain>
    </source>
</reference>
<keyword evidence="2" id="KW-1185">Reference proteome</keyword>
<dbReference type="AlphaFoldDB" id="H6L825"/>
<dbReference type="HOGENOM" id="CLU_3348507_0_0_10"/>
<dbReference type="Proteomes" id="UP000007519">
    <property type="component" value="Chromosome"/>
</dbReference>
<gene>
    <name evidence="1" type="ordered locus">SGRA_2625</name>
</gene>